<evidence type="ECO:0000256" key="4">
    <source>
        <dbReference type="ARBA" id="ARBA00023136"/>
    </source>
</evidence>
<evidence type="ECO:0000256" key="1">
    <source>
        <dbReference type="ARBA" id="ARBA00004141"/>
    </source>
</evidence>
<keyword evidence="7" id="KW-1185">Reference proteome</keyword>
<reference evidence="7" key="1">
    <citation type="submission" date="2019-01" db="EMBL/GenBank/DDBJ databases">
        <title>Cytophagaceae bacterium strain CAR-16.</title>
        <authorList>
            <person name="Chen W.-M."/>
        </authorList>
    </citation>
    <scope>NUCLEOTIDE SEQUENCE [LARGE SCALE GENOMIC DNA]</scope>
    <source>
        <strain evidence="7">CHR27</strain>
    </source>
</reference>
<evidence type="ECO:0000313" key="6">
    <source>
        <dbReference type="EMBL" id="RXR24969.1"/>
    </source>
</evidence>
<sequence>MDILSLHDVLLALLIAVGAALYSSVGHAGASAYIALMALFGVPSATMRPTALTLNVIVASLASARYLRAGLFRWRVLWPFLVTAVPMAFVGGTIILPSDIYRPLVGIVLWLSALRLLWPVQLRAEKEHRDPPIVLGLLAGAVIGLLSGLTGTGGGIFLSPILLFMQWSPVKPASGVAAVFILANSIAGLAGNLSAVQNLPAQLPLYAGAALAGGILGTTLGIRLNATILTRALGVVLVIAGAKMIGVY</sequence>
<keyword evidence="3 5" id="KW-1133">Transmembrane helix</keyword>
<evidence type="ECO:0000256" key="5">
    <source>
        <dbReference type="RuleBase" id="RU363041"/>
    </source>
</evidence>
<proteinExistence type="inferred from homology"/>
<feature type="transmembrane region" description="Helical" evidence="5">
    <location>
        <begin position="132"/>
        <end position="163"/>
    </location>
</feature>
<dbReference type="InterPro" id="IPR051598">
    <property type="entry name" value="TSUP/Inactive_protease-like"/>
</dbReference>
<feature type="transmembrane region" description="Helical" evidence="5">
    <location>
        <begin position="203"/>
        <end position="222"/>
    </location>
</feature>
<dbReference type="Pfam" id="PF01925">
    <property type="entry name" value="TauE"/>
    <property type="match status" value="1"/>
</dbReference>
<feature type="transmembrane region" description="Helical" evidence="5">
    <location>
        <begin position="228"/>
        <end position="246"/>
    </location>
</feature>
<keyword evidence="4 5" id="KW-0472">Membrane</keyword>
<gene>
    <name evidence="6" type="ORF">EQG66_14695</name>
</gene>
<dbReference type="AlphaFoldDB" id="A0A4Q1KEL9"/>
<feature type="transmembrane region" description="Helical" evidence="5">
    <location>
        <begin position="175"/>
        <end position="196"/>
    </location>
</feature>
<dbReference type="PANTHER" id="PTHR43701:SF5">
    <property type="entry name" value="MEMBRANE TRANSPORTER PROTEIN-RELATED"/>
    <property type="match status" value="1"/>
</dbReference>
<dbReference type="PANTHER" id="PTHR43701">
    <property type="entry name" value="MEMBRANE TRANSPORTER PROTEIN MJ0441-RELATED"/>
    <property type="match status" value="1"/>
</dbReference>
<dbReference type="EMBL" id="SBKP01000024">
    <property type="protein sequence ID" value="RXR24969.1"/>
    <property type="molecule type" value="Genomic_DNA"/>
</dbReference>
<dbReference type="RefSeq" id="WP_129405275.1">
    <property type="nucleotide sequence ID" value="NZ_SBKP01000024.1"/>
</dbReference>
<dbReference type="GO" id="GO:0005886">
    <property type="term" value="C:plasma membrane"/>
    <property type="evidence" value="ECO:0007669"/>
    <property type="project" value="UniProtKB-SubCell"/>
</dbReference>
<dbReference type="InterPro" id="IPR002781">
    <property type="entry name" value="TM_pro_TauE-like"/>
</dbReference>
<comment type="similarity">
    <text evidence="5">Belongs to the 4-toluene sulfonate uptake permease (TSUP) (TC 2.A.102) family.</text>
</comment>
<comment type="caution">
    <text evidence="6">The sequence shown here is derived from an EMBL/GenBank/DDBJ whole genome shotgun (WGS) entry which is preliminary data.</text>
</comment>
<protein>
    <recommendedName>
        <fullName evidence="5">Probable membrane transporter protein</fullName>
    </recommendedName>
</protein>
<evidence type="ECO:0000256" key="2">
    <source>
        <dbReference type="ARBA" id="ARBA00022692"/>
    </source>
</evidence>
<keyword evidence="5" id="KW-1003">Cell membrane</keyword>
<organism evidence="6 7">
    <name type="scientific">Sphingobium fluviale</name>
    <dbReference type="NCBI Taxonomy" id="2506423"/>
    <lineage>
        <taxon>Bacteria</taxon>
        <taxon>Pseudomonadati</taxon>
        <taxon>Pseudomonadota</taxon>
        <taxon>Alphaproteobacteria</taxon>
        <taxon>Sphingomonadales</taxon>
        <taxon>Sphingomonadaceae</taxon>
        <taxon>Sphingobium</taxon>
    </lineage>
</organism>
<keyword evidence="2 5" id="KW-0812">Transmembrane</keyword>
<feature type="transmembrane region" description="Helical" evidence="5">
    <location>
        <begin position="76"/>
        <end position="95"/>
    </location>
</feature>
<feature type="transmembrane region" description="Helical" evidence="5">
    <location>
        <begin position="101"/>
        <end position="120"/>
    </location>
</feature>
<dbReference type="Proteomes" id="UP000290958">
    <property type="component" value="Unassembled WGS sequence"/>
</dbReference>
<evidence type="ECO:0000256" key="3">
    <source>
        <dbReference type="ARBA" id="ARBA00022989"/>
    </source>
</evidence>
<dbReference type="OrthoDB" id="560496at2"/>
<name>A0A4Q1KEL9_9SPHN</name>
<accession>A0A4Q1KEL9</accession>
<feature type="transmembrane region" description="Helical" evidence="5">
    <location>
        <begin position="46"/>
        <end position="64"/>
    </location>
</feature>
<evidence type="ECO:0000313" key="7">
    <source>
        <dbReference type="Proteomes" id="UP000290958"/>
    </source>
</evidence>
<comment type="subcellular location">
    <subcellularLocation>
        <location evidence="5">Cell membrane</location>
        <topology evidence="5">Multi-pass membrane protein</topology>
    </subcellularLocation>
    <subcellularLocation>
        <location evidence="1">Membrane</location>
        <topology evidence="1">Multi-pass membrane protein</topology>
    </subcellularLocation>
</comment>